<dbReference type="EMBL" id="JAEFBJ010000008">
    <property type="protein sequence ID" value="KAG7584364.1"/>
    <property type="molecule type" value="Genomic_DNA"/>
</dbReference>
<evidence type="ECO:0000256" key="1">
    <source>
        <dbReference type="SAM" id="MobiDB-lite"/>
    </source>
</evidence>
<gene>
    <name evidence="2" type="ORF">ISN44_As08g038220</name>
</gene>
<reference evidence="2 3" key="1">
    <citation type="submission" date="2020-12" db="EMBL/GenBank/DDBJ databases">
        <title>Concerted genomic and epigenomic changes stabilize Arabidopsis allopolyploids.</title>
        <authorList>
            <person name="Chen Z."/>
        </authorList>
    </citation>
    <scope>NUCLEOTIDE SEQUENCE [LARGE SCALE GENOMIC DNA]</scope>
    <source>
        <strain evidence="2">As9502</strain>
        <tissue evidence="2">Leaf</tissue>
    </source>
</reference>
<feature type="compositionally biased region" description="Low complexity" evidence="1">
    <location>
        <begin position="39"/>
        <end position="50"/>
    </location>
</feature>
<organism evidence="2 3">
    <name type="scientific">Arabidopsis suecica</name>
    <name type="common">Swedish thale-cress</name>
    <name type="synonym">Cardaminopsis suecica</name>
    <dbReference type="NCBI Taxonomy" id="45249"/>
    <lineage>
        <taxon>Eukaryota</taxon>
        <taxon>Viridiplantae</taxon>
        <taxon>Streptophyta</taxon>
        <taxon>Embryophyta</taxon>
        <taxon>Tracheophyta</taxon>
        <taxon>Spermatophyta</taxon>
        <taxon>Magnoliopsida</taxon>
        <taxon>eudicotyledons</taxon>
        <taxon>Gunneridae</taxon>
        <taxon>Pentapetalae</taxon>
        <taxon>rosids</taxon>
        <taxon>malvids</taxon>
        <taxon>Brassicales</taxon>
        <taxon>Brassicaceae</taxon>
        <taxon>Camelineae</taxon>
        <taxon>Arabidopsis</taxon>
    </lineage>
</organism>
<comment type="caution">
    <text evidence="2">The sequence shown here is derived from an EMBL/GenBank/DDBJ whole genome shotgun (WGS) entry which is preliminary data.</text>
</comment>
<keyword evidence="3" id="KW-1185">Reference proteome</keyword>
<protein>
    <submittedName>
        <fullName evidence="2">Uncharacterized protein</fullName>
    </submittedName>
</protein>
<feature type="region of interest" description="Disordered" evidence="1">
    <location>
        <begin position="39"/>
        <end position="61"/>
    </location>
</feature>
<evidence type="ECO:0000313" key="3">
    <source>
        <dbReference type="Proteomes" id="UP000694251"/>
    </source>
</evidence>
<sequence>MADQPVTKVDFEGFASTITTTLTTALTALTNQMTLLTTEIRNGNNNTNQQRGRREKSTKDLQSGIDFEHQMQVLINKIKYQQKTREEALRVPRGENNRVEIDENTSSNEESMKKEIGQENLHNNYDSHMDAKEELVKDEIVDQENKQSNHVKTDILLFYGISEVDEMLITPEEKLVVQRNLKTLIAHEHEKHYNEENPRRKKSRVLVMIHYKKRLDANFKKTNGLISVVKKKTTIPEDLLKILTNLRELDSDGYLHDFPPMRDKADEILYSEENLRTSSSEVEETDVGEI</sequence>
<name>A0A8T2BGT3_ARASU</name>
<accession>A0A8T2BGT3</accession>
<dbReference type="AlphaFoldDB" id="A0A8T2BGT3"/>
<evidence type="ECO:0000313" key="2">
    <source>
        <dbReference type="EMBL" id="KAG7584364.1"/>
    </source>
</evidence>
<proteinExistence type="predicted"/>
<dbReference type="Proteomes" id="UP000694251">
    <property type="component" value="Chromosome 8"/>
</dbReference>